<dbReference type="RefSeq" id="WP_055275680.1">
    <property type="nucleotide sequence ID" value="NZ_CYZV01000008.1"/>
</dbReference>
<organism evidence="1 2">
    <name type="scientific">Clostridium disporicum</name>
    <dbReference type="NCBI Taxonomy" id="84024"/>
    <lineage>
        <taxon>Bacteria</taxon>
        <taxon>Bacillati</taxon>
        <taxon>Bacillota</taxon>
        <taxon>Clostridia</taxon>
        <taxon>Eubacteriales</taxon>
        <taxon>Clostridiaceae</taxon>
        <taxon>Clostridium</taxon>
    </lineage>
</organism>
<proteinExistence type="predicted"/>
<evidence type="ECO:0000313" key="2">
    <source>
        <dbReference type="Proteomes" id="UP000095558"/>
    </source>
</evidence>
<dbReference type="EMBL" id="CYZV01000008">
    <property type="protein sequence ID" value="CUN87713.1"/>
    <property type="molecule type" value="Genomic_DNA"/>
</dbReference>
<protein>
    <submittedName>
        <fullName evidence="1">Uncharacterized protein</fullName>
    </submittedName>
</protein>
<sequence length="619" mass="73147">MNRDIFEEELKELDKNIRLGYNAFRFKVFPFEASAGKTRQTIASAIKTEREMLIVTKFKTEVDRIVTEINKGAGFAKACGIVSDVELVQNNQYLVLSAREIEFFQYGVIVITHSQYYKLCKGENDYLEGLVRHFETLLIDEEFNPIKNNLYTFTLKRNEEMKELFTSFGLGENIKELTNILENQFSQKEYKSSNQLHWIKLNEDSTYIKNKCEILRNLINKDNENISVKLIDYKNNTNKSCCISDITDYIDLIEKIIVNSLEGYSLIDVNEKVIATYDYDFQFFKLKNNIMLDASASFSELYKTDKFEVVPTKRKIDHSKCKLTVVNIKTTTSAKSKINHLFRPRFKNYVVKALGDSESGLIVTKKDEAEYLEYINFVDFDKEVKDEIEMLNSDLFNNIEYEERISFCNYENQRGRNDYADYKHCFLAHTYRQPRFYYVFLYRYFFNVKATEEEMQTINKKGENGLTYWGFHNCERLQQLMITDMLSCQYQSLKRVARNREPEAHYHIFANDVILIELLLKELNGFNMKNFNVIQEVEFLGERVSKRSKKDILKDYIEERLAQGKWQRVKSSDLKKSLGISDKTWREIWKDEDFLAFCKGKRIKEGKPKGQKVNSVYKY</sequence>
<dbReference type="Proteomes" id="UP000095558">
    <property type="component" value="Unassembled WGS sequence"/>
</dbReference>
<dbReference type="OrthoDB" id="1908596at2"/>
<dbReference type="AlphaFoldDB" id="A0A174AHP0"/>
<name>A0A174AHP0_9CLOT</name>
<reference evidence="1 2" key="1">
    <citation type="submission" date="2015-09" db="EMBL/GenBank/DDBJ databases">
        <authorList>
            <consortium name="Pathogen Informatics"/>
        </authorList>
    </citation>
    <scope>NUCLEOTIDE SEQUENCE [LARGE SCALE GENOMIC DNA]</scope>
    <source>
        <strain evidence="1 2">2789STDY5834855</strain>
    </source>
</reference>
<gene>
    <name evidence="1" type="ORF">ERS852470_00920</name>
</gene>
<accession>A0A174AHP0</accession>
<evidence type="ECO:0000313" key="1">
    <source>
        <dbReference type="EMBL" id="CUN87713.1"/>
    </source>
</evidence>